<feature type="domain" description="Pyridoxamine 5'-phosphate oxidase N-terminal" evidence="1">
    <location>
        <begin position="3"/>
        <end position="97"/>
    </location>
</feature>
<dbReference type="AlphaFoldDB" id="A0A919VN02"/>
<dbReference type="RefSeq" id="WP_212904774.1">
    <property type="nucleotide sequence ID" value="NZ_BOPZ01000027.1"/>
</dbReference>
<dbReference type="SUPFAM" id="SSF50475">
    <property type="entry name" value="FMN-binding split barrel"/>
    <property type="match status" value="1"/>
</dbReference>
<dbReference type="InterPro" id="IPR011576">
    <property type="entry name" value="Pyridox_Oxase_N"/>
</dbReference>
<dbReference type="Gene3D" id="2.30.110.10">
    <property type="entry name" value="Electron Transport, Fmn-binding Protein, Chain A"/>
    <property type="match status" value="1"/>
</dbReference>
<accession>A0A919VN02</accession>
<proteinExistence type="predicted"/>
<name>A0A919VN02_9CLOT</name>
<protein>
    <submittedName>
        <fullName evidence="2">Pyridoxamine 5'-phosphate oxidase</fullName>
    </submittedName>
</protein>
<keyword evidence="3" id="KW-1185">Reference proteome</keyword>
<evidence type="ECO:0000313" key="2">
    <source>
        <dbReference type="EMBL" id="GIM30093.1"/>
    </source>
</evidence>
<dbReference type="EMBL" id="BOPZ01000027">
    <property type="protein sequence ID" value="GIM30093.1"/>
    <property type="molecule type" value="Genomic_DNA"/>
</dbReference>
<sequence>MKEILKHLKEGISGAFATVENRKPDVRPWQFQFEEDGKFYFCTANTKDVYKQMKENSFVSFTATTNDYVTVRLSGEAIFVEDSDLKLNLATKIFEKQPGIKNIYKSVDNPIFEVFYIEHGEAVIADFSGQPPRKINF</sequence>
<dbReference type="InterPro" id="IPR012349">
    <property type="entry name" value="Split_barrel_FMN-bd"/>
</dbReference>
<comment type="caution">
    <text evidence="2">The sequence shown here is derived from an EMBL/GenBank/DDBJ whole genome shotgun (WGS) entry which is preliminary data.</text>
</comment>
<organism evidence="2 3">
    <name type="scientific">Clostridium polyendosporum</name>
    <dbReference type="NCBI Taxonomy" id="69208"/>
    <lineage>
        <taxon>Bacteria</taxon>
        <taxon>Bacillati</taxon>
        <taxon>Bacillota</taxon>
        <taxon>Clostridia</taxon>
        <taxon>Eubacteriales</taxon>
        <taxon>Clostridiaceae</taxon>
        <taxon>Clostridium</taxon>
    </lineage>
</organism>
<dbReference type="Proteomes" id="UP000679179">
    <property type="component" value="Unassembled WGS sequence"/>
</dbReference>
<gene>
    <name evidence="2" type="ORF">CPJCM30710_27590</name>
</gene>
<evidence type="ECO:0000313" key="3">
    <source>
        <dbReference type="Proteomes" id="UP000679179"/>
    </source>
</evidence>
<reference evidence="2" key="1">
    <citation type="submission" date="2021-03" db="EMBL/GenBank/DDBJ databases">
        <title>Taxonomic study of Clostridium polyendosporum from meadow-gley soil under rice.</title>
        <authorList>
            <person name="Kobayashi H."/>
            <person name="Tanizawa Y."/>
            <person name="Yagura M."/>
        </authorList>
    </citation>
    <scope>NUCLEOTIDE SEQUENCE</scope>
    <source>
        <strain evidence="2">JCM 30710</strain>
    </source>
</reference>
<dbReference type="Pfam" id="PF01243">
    <property type="entry name" value="PNPOx_N"/>
    <property type="match status" value="1"/>
</dbReference>
<evidence type="ECO:0000259" key="1">
    <source>
        <dbReference type="Pfam" id="PF01243"/>
    </source>
</evidence>